<dbReference type="GO" id="GO:0003824">
    <property type="term" value="F:catalytic activity"/>
    <property type="evidence" value="ECO:0007669"/>
    <property type="project" value="InterPro"/>
</dbReference>
<proteinExistence type="predicted"/>
<name>A0A0D0PIU4_9RHOB</name>
<comment type="caution">
    <text evidence="1">The sequence shown here is derived from an EMBL/GenBank/DDBJ whole genome shotgun (WGS) entry which is preliminary data.</text>
</comment>
<dbReference type="RefSeq" id="WP_018301953.1">
    <property type="nucleotide sequence ID" value="NZ_KB902280.1"/>
</dbReference>
<accession>A0A0D0PIU4</accession>
<evidence type="ECO:0000313" key="2">
    <source>
        <dbReference type="Proteomes" id="UP000035100"/>
    </source>
</evidence>
<sequence>MTRKDVATALIDHQGTLYSEAIGATISRNTPQELFHWLIASIMLSARISAGNAVEGAAALREAGLHKIDAILGADRHDLVKVLNGNGYARYDESTADYLRDTARLVDESYDGDLRQMRGDSADETLKRLQQAKGLGKLGASIFAREAQLVWDELYPTIDGKAVEMAGELGLPTEAEDLRDLAGGRERFVRLVAALTRARLEGPDEAVEAAA</sequence>
<dbReference type="STRING" id="1123501.Wenmar_00065"/>
<reference evidence="1 2" key="1">
    <citation type="submission" date="2013-01" db="EMBL/GenBank/DDBJ databases">
        <authorList>
            <person name="Fiebig A."/>
            <person name="Goeker M."/>
            <person name="Klenk H.-P.P."/>
        </authorList>
    </citation>
    <scope>NUCLEOTIDE SEQUENCE [LARGE SCALE GENOMIC DNA]</scope>
    <source>
        <strain evidence="1 2">DSM 24838</strain>
    </source>
</reference>
<dbReference type="AlphaFoldDB" id="A0A0D0PIU4"/>
<gene>
    <name evidence="1" type="ORF">Wenmar_00065</name>
</gene>
<dbReference type="Proteomes" id="UP000035100">
    <property type="component" value="Unassembled WGS sequence"/>
</dbReference>
<organism evidence="1 2">
    <name type="scientific">Wenxinia marina DSM 24838</name>
    <dbReference type="NCBI Taxonomy" id="1123501"/>
    <lineage>
        <taxon>Bacteria</taxon>
        <taxon>Pseudomonadati</taxon>
        <taxon>Pseudomonadota</taxon>
        <taxon>Alphaproteobacteria</taxon>
        <taxon>Rhodobacterales</taxon>
        <taxon>Roseobacteraceae</taxon>
        <taxon>Wenxinia</taxon>
    </lineage>
</organism>
<evidence type="ECO:0000313" key="1">
    <source>
        <dbReference type="EMBL" id="KIQ71296.1"/>
    </source>
</evidence>
<dbReference type="Gene3D" id="1.10.340.30">
    <property type="entry name" value="Hypothetical protein, domain 2"/>
    <property type="match status" value="1"/>
</dbReference>
<dbReference type="OrthoDB" id="3078554at2"/>
<dbReference type="eggNOG" id="COG0177">
    <property type="taxonomic scope" value="Bacteria"/>
</dbReference>
<dbReference type="SUPFAM" id="SSF48150">
    <property type="entry name" value="DNA-glycosylase"/>
    <property type="match status" value="1"/>
</dbReference>
<protein>
    <submittedName>
        <fullName evidence="1">Uncharacterized protein</fullName>
    </submittedName>
</protein>
<keyword evidence="2" id="KW-1185">Reference proteome</keyword>
<dbReference type="GO" id="GO:0006281">
    <property type="term" value="P:DNA repair"/>
    <property type="evidence" value="ECO:0007669"/>
    <property type="project" value="InterPro"/>
</dbReference>
<dbReference type="EMBL" id="AONG01000002">
    <property type="protein sequence ID" value="KIQ71296.1"/>
    <property type="molecule type" value="Genomic_DNA"/>
</dbReference>
<dbReference type="InterPro" id="IPR011257">
    <property type="entry name" value="DNA_glycosylase"/>
</dbReference>